<comment type="caution">
    <text evidence="4">The sequence shown here is derived from an EMBL/GenBank/DDBJ whole genome shotgun (WGS) entry which is preliminary data.</text>
</comment>
<feature type="region of interest" description="Disordered" evidence="1">
    <location>
        <begin position="30"/>
        <end position="51"/>
    </location>
</feature>
<feature type="region of interest" description="Disordered" evidence="1">
    <location>
        <begin position="223"/>
        <end position="263"/>
    </location>
</feature>
<accession>A0A5C6C0A2</accession>
<feature type="domain" description="DUF4142" evidence="3">
    <location>
        <begin position="139"/>
        <end position="247"/>
    </location>
</feature>
<keyword evidence="5" id="KW-1185">Reference proteome</keyword>
<dbReference type="RefSeq" id="WP_146408574.1">
    <property type="nucleotide sequence ID" value="NZ_SJPU01000002.1"/>
</dbReference>
<dbReference type="PANTHER" id="PTHR38593:SF1">
    <property type="entry name" value="BLR2558 PROTEIN"/>
    <property type="match status" value="1"/>
</dbReference>
<feature type="chain" id="PRO_5022966411" description="DUF4142 domain-containing protein" evidence="2">
    <location>
        <begin position="23"/>
        <end position="263"/>
    </location>
</feature>
<dbReference type="InterPro" id="IPR025419">
    <property type="entry name" value="DUF4142"/>
</dbReference>
<keyword evidence="2" id="KW-0732">Signal</keyword>
<name>A0A5C6C0A2_9BACT</name>
<dbReference type="Pfam" id="PF13628">
    <property type="entry name" value="DUF4142"/>
    <property type="match status" value="2"/>
</dbReference>
<feature type="compositionally biased region" description="Polar residues" evidence="1">
    <location>
        <begin position="136"/>
        <end position="164"/>
    </location>
</feature>
<proteinExistence type="predicted"/>
<dbReference type="PANTHER" id="PTHR38593">
    <property type="entry name" value="BLR2558 PROTEIN"/>
    <property type="match status" value="1"/>
</dbReference>
<dbReference type="OrthoDB" id="209532at2"/>
<dbReference type="AlphaFoldDB" id="A0A5C6C0A2"/>
<sequence length="263" mass="29097">MSKIRFTIATLAVTSFCGLADAQTTQVLPAQTSPPPVQPVAPAQQPLPQQNGSIVDQADRYESRRVVTDSKQQGPTVKEAILQKLQKANEAEIELAKLAIQKSDNEDVKKLAQTIVQDHEACNEKLQKMTGHDKNSGQGQHAQQDRTTSNQQAGRLSTSDQSPTVPKELCRIAEQACENSLKMTKDMLSKYKGQDFNMAFLGQQCVAHTMMLAELKAIESSGPQELQQMAQEASQKVEQHLEKSKQLAKKLEDDRKNKNSDRS</sequence>
<feature type="compositionally biased region" description="Polar residues" evidence="1">
    <location>
        <begin position="223"/>
        <end position="234"/>
    </location>
</feature>
<feature type="signal peptide" evidence="2">
    <location>
        <begin position="1"/>
        <end position="22"/>
    </location>
</feature>
<feature type="domain" description="DUF4142" evidence="3">
    <location>
        <begin position="79"/>
        <end position="130"/>
    </location>
</feature>
<evidence type="ECO:0000313" key="5">
    <source>
        <dbReference type="Proteomes" id="UP000319908"/>
    </source>
</evidence>
<evidence type="ECO:0000259" key="3">
    <source>
        <dbReference type="Pfam" id="PF13628"/>
    </source>
</evidence>
<feature type="compositionally biased region" description="Low complexity" evidence="1">
    <location>
        <begin position="40"/>
        <end position="50"/>
    </location>
</feature>
<evidence type="ECO:0000256" key="1">
    <source>
        <dbReference type="SAM" id="MobiDB-lite"/>
    </source>
</evidence>
<feature type="compositionally biased region" description="Basic and acidic residues" evidence="1">
    <location>
        <begin position="235"/>
        <end position="263"/>
    </location>
</feature>
<dbReference type="EMBL" id="SJPU01000002">
    <property type="protein sequence ID" value="TWU17071.1"/>
    <property type="molecule type" value="Genomic_DNA"/>
</dbReference>
<dbReference type="InterPro" id="IPR012347">
    <property type="entry name" value="Ferritin-like"/>
</dbReference>
<dbReference type="Gene3D" id="1.20.1260.10">
    <property type="match status" value="1"/>
</dbReference>
<protein>
    <recommendedName>
        <fullName evidence="3">DUF4142 domain-containing protein</fullName>
    </recommendedName>
</protein>
<organism evidence="4 5">
    <name type="scientific">Allorhodopirellula heiligendammensis</name>
    <dbReference type="NCBI Taxonomy" id="2714739"/>
    <lineage>
        <taxon>Bacteria</taxon>
        <taxon>Pseudomonadati</taxon>
        <taxon>Planctomycetota</taxon>
        <taxon>Planctomycetia</taxon>
        <taxon>Pirellulales</taxon>
        <taxon>Pirellulaceae</taxon>
        <taxon>Allorhodopirellula</taxon>
    </lineage>
</organism>
<dbReference type="Proteomes" id="UP000319908">
    <property type="component" value="Unassembled WGS sequence"/>
</dbReference>
<evidence type="ECO:0000313" key="4">
    <source>
        <dbReference type="EMBL" id="TWU17071.1"/>
    </source>
</evidence>
<reference evidence="4 5" key="1">
    <citation type="journal article" date="2020" name="Antonie Van Leeuwenhoek">
        <title>Rhodopirellula heiligendammensis sp. nov., Rhodopirellula pilleata sp. nov., and Rhodopirellula solitaria sp. nov. isolated from natural or artificial marine surfaces in Northern Germany and California, USA, and emended description of the genus Rhodopirellula.</title>
        <authorList>
            <person name="Kallscheuer N."/>
            <person name="Wiegand S."/>
            <person name="Jogler M."/>
            <person name="Boedeker C."/>
            <person name="Peeters S.H."/>
            <person name="Rast P."/>
            <person name="Heuer A."/>
            <person name="Jetten M.S.M."/>
            <person name="Rohde M."/>
            <person name="Jogler C."/>
        </authorList>
    </citation>
    <scope>NUCLEOTIDE SEQUENCE [LARGE SCALE GENOMIC DNA]</scope>
    <source>
        <strain evidence="4 5">Poly21</strain>
    </source>
</reference>
<evidence type="ECO:0000256" key="2">
    <source>
        <dbReference type="SAM" id="SignalP"/>
    </source>
</evidence>
<gene>
    <name evidence="4" type="ORF">Poly21_42810</name>
</gene>
<feature type="region of interest" description="Disordered" evidence="1">
    <location>
        <begin position="129"/>
        <end position="165"/>
    </location>
</feature>